<feature type="region of interest" description="Disordered" evidence="8">
    <location>
        <begin position="317"/>
        <end position="380"/>
    </location>
</feature>
<evidence type="ECO:0000256" key="4">
    <source>
        <dbReference type="ARBA" id="ARBA00015520"/>
    </source>
</evidence>
<feature type="region of interest" description="Disordered" evidence="8">
    <location>
        <begin position="587"/>
        <end position="623"/>
    </location>
</feature>
<dbReference type="GO" id="GO:0019843">
    <property type="term" value="F:rRNA binding"/>
    <property type="evidence" value="ECO:0007669"/>
    <property type="project" value="TreeGrafter"/>
</dbReference>
<dbReference type="PANTHER" id="PTHR23236">
    <property type="entry name" value="EUKARYOTIC TRANSLATION INITIATION FACTOR 4B/4H"/>
    <property type="match status" value="1"/>
</dbReference>
<evidence type="ECO:0000256" key="5">
    <source>
        <dbReference type="ARBA" id="ARBA00022884"/>
    </source>
</evidence>
<feature type="compositionally biased region" description="Acidic residues" evidence="8">
    <location>
        <begin position="166"/>
        <end position="182"/>
    </location>
</feature>
<keyword evidence="6" id="KW-0539">Nucleus</keyword>
<dbReference type="InterPro" id="IPR035979">
    <property type="entry name" value="RBD_domain_sf"/>
</dbReference>
<keyword evidence="5 7" id="KW-0694">RNA-binding</keyword>
<feature type="domain" description="RRM" evidence="9">
    <location>
        <begin position="488"/>
        <end position="580"/>
    </location>
</feature>
<feature type="compositionally biased region" description="Basic and acidic residues" evidence="8">
    <location>
        <begin position="343"/>
        <end position="365"/>
    </location>
</feature>
<proteinExistence type="inferred from homology"/>
<feature type="compositionally biased region" description="Polar residues" evidence="8">
    <location>
        <begin position="39"/>
        <end position="67"/>
    </location>
</feature>
<dbReference type="STRING" id="269621.A0A238F5X0"/>
<dbReference type="Gene3D" id="3.30.70.330">
    <property type="match status" value="1"/>
</dbReference>
<protein>
    <recommendedName>
        <fullName evidence="4">Nucleolar protein 12</fullName>
    </recommendedName>
</protein>
<evidence type="ECO:0000256" key="8">
    <source>
        <dbReference type="SAM" id="MobiDB-lite"/>
    </source>
</evidence>
<feature type="compositionally biased region" description="Low complexity" evidence="8">
    <location>
        <begin position="587"/>
        <end position="609"/>
    </location>
</feature>
<sequence length="735" mass="79582">MGKKSSSKSAPEAGLSSFLLAQGQGTRDDDLDAVFANSKGPSTSITAPSLKPTSDNTSNKDQSNTKLSKSSKGKGKSAVVVPEPVQPQQQASSDSEQEEQVDDEILEPLKMDSDASLEMPSSDDDDDDEDDDGVEQAYAAKLAAQRIRGEPLHKKRIPDNSGQDSAVEEDEDAGDDDEEMINADDLTPGTILATQEHKVTTVDSINSKKKLSKKDKRVERDDTPEQRDARTVFLGNVPATCATSRVGGAAACRRVPTFDTDPFSAFSFDSQPMKKALIRHVLQSPTLLELLPADFPALKCDSIRFRSIAFASTVFGRKESQSNDPDAPDANTDGGRNRKRAREWRDAEGSDQRGIRGGFHAKDRLPSSSSNRGSSGALTDGQKRRVALFRGDLNQGKSTCNAYLVLEPLKKDSPSSLSEADLIKLIVQSVDATDFEGYTLRADIVRPRSAAALIAAAQIAAKPDLSIPLPANAPQGPVYVVPAAEARRTIFIGGLDFAETEENVRKAIEPVLVREKGQPTGQKGWVEGVRLIRDASSGLGKGFGYVLLQDPSCVDELLALPPGKFLKVSKRKVRLERCKTGIAAARAKASANAKNPSSNSNTTTANPNTKKIEQPLSAPRDPSLRLANRPIISTFKLASQTALAEKQALQAAQLATLPASDRKKIKAVDPDRLARRAEKKKQKILSERYERKMANLEKSGSGILGRESRGEIRRRKEKRVKEGNRTGKRAKKADL</sequence>
<feature type="region of interest" description="Disordered" evidence="8">
    <location>
        <begin position="695"/>
        <end position="735"/>
    </location>
</feature>
<evidence type="ECO:0000256" key="7">
    <source>
        <dbReference type="PROSITE-ProRule" id="PRU00176"/>
    </source>
</evidence>
<evidence type="ECO:0000256" key="3">
    <source>
        <dbReference type="ARBA" id="ARBA00007077"/>
    </source>
</evidence>
<accession>A0A238F5X0</accession>
<dbReference type="Proteomes" id="UP000198372">
    <property type="component" value="Unassembled WGS sequence"/>
</dbReference>
<feature type="compositionally biased region" description="Acidic residues" evidence="8">
    <location>
        <begin position="95"/>
        <end position="106"/>
    </location>
</feature>
<dbReference type="OrthoDB" id="2537894at2759"/>
<feature type="compositionally biased region" description="Low complexity" evidence="8">
    <location>
        <begin position="367"/>
        <end position="376"/>
    </location>
</feature>
<comment type="similarity">
    <text evidence="3">Belongs to the RRM RBM34 family.</text>
</comment>
<name>A0A238F5X0_9BASI</name>
<evidence type="ECO:0000256" key="1">
    <source>
        <dbReference type="ARBA" id="ARBA00002475"/>
    </source>
</evidence>
<evidence type="ECO:0000313" key="10">
    <source>
        <dbReference type="EMBL" id="SCV67391.1"/>
    </source>
</evidence>
<organism evidence="10 11">
    <name type="scientific">Microbotryum intermedium</name>
    <dbReference type="NCBI Taxonomy" id="269621"/>
    <lineage>
        <taxon>Eukaryota</taxon>
        <taxon>Fungi</taxon>
        <taxon>Dikarya</taxon>
        <taxon>Basidiomycota</taxon>
        <taxon>Pucciniomycotina</taxon>
        <taxon>Microbotryomycetes</taxon>
        <taxon>Microbotryales</taxon>
        <taxon>Microbotryaceae</taxon>
        <taxon>Microbotryum</taxon>
    </lineage>
</organism>
<dbReference type="EMBL" id="FMSP01000002">
    <property type="protein sequence ID" value="SCV67391.1"/>
    <property type="molecule type" value="Genomic_DNA"/>
</dbReference>
<evidence type="ECO:0000256" key="2">
    <source>
        <dbReference type="ARBA" id="ARBA00004604"/>
    </source>
</evidence>
<evidence type="ECO:0000313" key="11">
    <source>
        <dbReference type="Proteomes" id="UP000198372"/>
    </source>
</evidence>
<gene>
    <name evidence="10" type="ORF">BQ2448_5002</name>
</gene>
<dbReference type="InterPro" id="IPR012677">
    <property type="entry name" value="Nucleotide-bd_a/b_plait_sf"/>
</dbReference>
<evidence type="ECO:0000256" key="6">
    <source>
        <dbReference type="ARBA" id="ARBA00023242"/>
    </source>
</evidence>
<comment type="function">
    <text evidence="1">Involved in pre-25S rRNA processing.</text>
</comment>
<feature type="compositionally biased region" description="Basic residues" evidence="8">
    <location>
        <begin position="726"/>
        <end position="735"/>
    </location>
</feature>
<dbReference type="InterPro" id="IPR000504">
    <property type="entry name" value="RRM_dom"/>
</dbReference>
<comment type="subcellular location">
    <subcellularLocation>
        <location evidence="2">Nucleus</location>
        <location evidence="2">Nucleolus</location>
    </subcellularLocation>
</comment>
<dbReference type="PANTHER" id="PTHR23236:SF25">
    <property type="entry name" value="RNA-BINDING PROTEIN 34"/>
    <property type="match status" value="1"/>
</dbReference>
<feature type="compositionally biased region" description="Low complexity" evidence="8">
    <location>
        <begin position="76"/>
        <end position="94"/>
    </location>
</feature>
<feature type="compositionally biased region" description="Basic and acidic residues" evidence="8">
    <location>
        <begin position="216"/>
        <end position="227"/>
    </location>
</feature>
<feature type="region of interest" description="Disordered" evidence="8">
    <location>
        <begin position="1"/>
        <end position="227"/>
    </location>
</feature>
<dbReference type="AlphaFoldDB" id="A0A238F5X0"/>
<dbReference type="PROSITE" id="PS50102">
    <property type="entry name" value="RRM"/>
    <property type="match status" value="1"/>
</dbReference>
<evidence type="ECO:0000259" key="9">
    <source>
        <dbReference type="PROSITE" id="PS50102"/>
    </source>
</evidence>
<dbReference type="GO" id="GO:0000463">
    <property type="term" value="P:maturation of LSU-rRNA from tricistronic rRNA transcript (SSU-rRNA, 5.8S rRNA, LSU-rRNA)"/>
    <property type="evidence" value="ECO:0007669"/>
    <property type="project" value="TreeGrafter"/>
</dbReference>
<dbReference type="SUPFAM" id="SSF54928">
    <property type="entry name" value="RNA-binding domain, RBD"/>
    <property type="match status" value="1"/>
</dbReference>
<keyword evidence="11" id="KW-1185">Reference proteome</keyword>
<dbReference type="GO" id="GO:0005730">
    <property type="term" value="C:nucleolus"/>
    <property type="evidence" value="ECO:0007669"/>
    <property type="project" value="UniProtKB-SubCell"/>
</dbReference>
<feature type="compositionally biased region" description="Acidic residues" evidence="8">
    <location>
        <begin position="121"/>
        <end position="134"/>
    </location>
</feature>
<dbReference type="SMART" id="SM00360">
    <property type="entry name" value="RRM"/>
    <property type="match status" value="1"/>
</dbReference>
<reference evidence="11" key="1">
    <citation type="submission" date="2016-09" db="EMBL/GenBank/DDBJ databases">
        <authorList>
            <person name="Jeantristanb JTB J.-T."/>
            <person name="Ricardo R."/>
        </authorList>
    </citation>
    <scope>NUCLEOTIDE SEQUENCE [LARGE SCALE GENOMIC DNA]</scope>
</reference>